<dbReference type="GO" id="GO:0071555">
    <property type="term" value="P:cell wall organization"/>
    <property type="evidence" value="ECO:0007669"/>
    <property type="project" value="UniProtKB-KW"/>
</dbReference>
<gene>
    <name evidence="16 17" type="primary">ftsW</name>
    <name evidence="17" type="ORF">C4900_12765</name>
</gene>
<dbReference type="GO" id="GO:0008360">
    <property type="term" value="P:regulation of cell shape"/>
    <property type="evidence" value="ECO:0007669"/>
    <property type="project" value="UniProtKB-KW"/>
</dbReference>
<feature type="transmembrane region" description="Helical" evidence="16">
    <location>
        <begin position="151"/>
        <end position="168"/>
    </location>
</feature>
<protein>
    <recommendedName>
        <fullName evidence="16">Probable peptidoglycan glycosyltransferase FtsW</fullName>
        <shortName evidence="16">PGT</shortName>
        <ecNumber evidence="16">2.4.99.28</ecNumber>
    </recommendedName>
    <alternativeName>
        <fullName evidence="16">Cell division protein FtsW</fullName>
    </alternativeName>
    <alternativeName>
        <fullName evidence="16">Cell wall polymerase</fullName>
    </alternativeName>
    <alternativeName>
        <fullName evidence="16">Peptidoglycan polymerase</fullName>
        <shortName evidence="16">PG polymerase</shortName>
    </alternativeName>
</protein>
<name>A0A368HDY5_9GAMM</name>
<feature type="transmembrane region" description="Helical" evidence="16">
    <location>
        <begin position="20"/>
        <end position="41"/>
    </location>
</feature>
<evidence type="ECO:0000256" key="12">
    <source>
        <dbReference type="ARBA" id="ARBA00023306"/>
    </source>
</evidence>
<keyword evidence="7 16" id="KW-0812">Transmembrane</keyword>
<evidence type="ECO:0000256" key="8">
    <source>
        <dbReference type="ARBA" id="ARBA00022960"/>
    </source>
</evidence>
<evidence type="ECO:0000256" key="9">
    <source>
        <dbReference type="ARBA" id="ARBA00022984"/>
    </source>
</evidence>
<evidence type="ECO:0000256" key="6">
    <source>
        <dbReference type="ARBA" id="ARBA00022679"/>
    </source>
</evidence>
<keyword evidence="8 16" id="KW-0133">Cell shape</keyword>
<keyword evidence="10 16" id="KW-1133">Transmembrane helix</keyword>
<dbReference type="InterPro" id="IPR013437">
    <property type="entry name" value="FtsW"/>
</dbReference>
<evidence type="ECO:0000313" key="18">
    <source>
        <dbReference type="Proteomes" id="UP000253250"/>
    </source>
</evidence>
<dbReference type="UniPathway" id="UPA00219"/>
<feature type="transmembrane region" description="Helical" evidence="16">
    <location>
        <begin position="313"/>
        <end position="334"/>
    </location>
</feature>
<dbReference type="OrthoDB" id="9768187at2"/>
<dbReference type="HAMAP" id="MF_00913">
    <property type="entry name" value="PGT_FtsW_proteobact"/>
    <property type="match status" value="1"/>
</dbReference>
<dbReference type="AlphaFoldDB" id="A0A368HDY5"/>
<keyword evidence="3 16" id="KW-1003">Cell membrane</keyword>
<dbReference type="EMBL" id="PSYR01000002">
    <property type="protein sequence ID" value="RCN56644.1"/>
    <property type="molecule type" value="Genomic_DNA"/>
</dbReference>
<evidence type="ECO:0000256" key="16">
    <source>
        <dbReference type="HAMAP-Rule" id="MF_00913"/>
    </source>
</evidence>
<comment type="function">
    <text evidence="16">Peptidoglycan polymerase that is essential for cell division.</text>
</comment>
<keyword evidence="12 16" id="KW-0131">Cell cycle</keyword>
<sequence length="382" mass="41392">MADTKDAAVMRRPPPLDSVLLYTLLTLLGFGLVMVYSASAFVAVHEVGYSTYYLWHDAVNTAISIITLVVVVRIPTVVWRRMSPYLLMGGLAALVLVLIPHVGVRVNGSARWLSLGVINIQPSEFLKLFLVLYLAGYLVRRQDRLSEFTHGILTVATLLMVTGVLLLLEPDMGSEVILWAVAFGMLFVGGVRLSHFLAVVLSAAGAGVLLILASRYREDRVIGFLHPFARAKGDGYQLVQSLMAFGRGGWFGRGLGLSIQKLYYLPASHTDFLFAIIAEEFGLAGVLFVIGLFAILVVRAFQIAEAARRDGDLYSCYVAQGVAILIGLEAIINMGVDMGVLPTKGLALPLLSYGGSSTLMSCTALGLLLRIDRERKAQGASR</sequence>
<dbReference type="EC" id="2.4.99.28" evidence="16"/>
<keyword evidence="6 16" id="KW-0808">Transferase</keyword>
<dbReference type="InterPro" id="IPR018365">
    <property type="entry name" value="Cell_cycle_FtsW-rel_CS"/>
</dbReference>
<comment type="caution">
    <text evidence="17">The sequence shown here is derived from an EMBL/GenBank/DDBJ whole genome shotgun (WGS) entry which is preliminary data.</text>
</comment>
<dbReference type="NCBIfam" id="TIGR02614">
    <property type="entry name" value="ftsW"/>
    <property type="match status" value="1"/>
</dbReference>
<evidence type="ECO:0000256" key="1">
    <source>
        <dbReference type="ARBA" id="ARBA00004651"/>
    </source>
</evidence>
<dbReference type="GO" id="GO:0015648">
    <property type="term" value="F:lipid-linked peptidoglycan transporter activity"/>
    <property type="evidence" value="ECO:0007669"/>
    <property type="project" value="TreeGrafter"/>
</dbReference>
<feature type="transmembrane region" description="Helical" evidence="16">
    <location>
        <begin position="346"/>
        <end position="369"/>
    </location>
</feature>
<dbReference type="GO" id="GO:0005886">
    <property type="term" value="C:plasma membrane"/>
    <property type="evidence" value="ECO:0007669"/>
    <property type="project" value="UniProtKB-SubCell"/>
</dbReference>
<accession>A0A368HDY5</accession>
<keyword evidence="18" id="KW-1185">Reference proteome</keyword>
<dbReference type="PANTHER" id="PTHR30474">
    <property type="entry name" value="CELL CYCLE PROTEIN"/>
    <property type="match status" value="1"/>
</dbReference>
<evidence type="ECO:0000256" key="7">
    <source>
        <dbReference type="ARBA" id="ARBA00022692"/>
    </source>
</evidence>
<feature type="transmembrane region" description="Helical" evidence="16">
    <location>
        <begin position="53"/>
        <end position="72"/>
    </location>
</feature>
<reference evidence="17 18" key="1">
    <citation type="submission" date="2018-02" db="EMBL/GenBank/DDBJ databases">
        <title>Insights into the biology of acidophilic members of the Acidiferrobacteraceae family derived from comparative genomic analyses.</title>
        <authorList>
            <person name="Issotta F."/>
            <person name="Thyssen C."/>
            <person name="Mena C."/>
            <person name="Moya A."/>
            <person name="Bellenberg S."/>
            <person name="Sproer C."/>
            <person name="Covarrubias P.C."/>
            <person name="Sand W."/>
            <person name="Quatrini R."/>
            <person name="Vera M."/>
        </authorList>
    </citation>
    <scope>NUCLEOTIDE SEQUENCE [LARGE SCALE GENOMIC DNA]</scope>
    <source>
        <strain evidence="18">m-1</strain>
    </source>
</reference>
<comment type="pathway">
    <text evidence="2 16">Cell wall biogenesis; peptidoglycan biosynthesis.</text>
</comment>
<feature type="transmembrane region" description="Helical" evidence="16">
    <location>
        <begin position="84"/>
        <end position="103"/>
    </location>
</feature>
<comment type="subcellular location">
    <subcellularLocation>
        <location evidence="16">Cell inner membrane</location>
        <topology evidence="16">Multi-pass membrane protein</topology>
    </subcellularLocation>
    <subcellularLocation>
        <location evidence="1">Cell membrane</location>
        <topology evidence="1">Multi-pass membrane protein</topology>
    </subcellularLocation>
    <text evidence="16">Localizes to the division septum.</text>
</comment>
<dbReference type="GO" id="GO:0032153">
    <property type="term" value="C:cell division site"/>
    <property type="evidence" value="ECO:0007669"/>
    <property type="project" value="UniProtKB-UniRule"/>
</dbReference>
<dbReference type="Proteomes" id="UP000253250">
    <property type="component" value="Unassembled WGS sequence"/>
</dbReference>
<dbReference type="RefSeq" id="WP_083995606.1">
    <property type="nucleotide sequence ID" value="NZ_CP080624.1"/>
</dbReference>
<feature type="transmembrane region" description="Helical" evidence="16">
    <location>
        <begin position="180"/>
        <end position="213"/>
    </location>
</feature>
<dbReference type="Pfam" id="PF01098">
    <property type="entry name" value="FTSW_RODA_SPOVE"/>
    <property type="match status" value="1"/>
</dbReference>
<keyword evidence="13 16" id="KW-0961">Cell wall biogenesis/degradation</keyword>
<evidence type="ECO:0000256" key="11">
    <source>
        <dbReference type="ARBA" id="ARBA00023136"/>
    </source>
</evidence>
<keyword evidence="9 16" id="KW-0573">Peptidoglycan synthesis</keyword>
<dbReference type="GO" id="GO:0043093">
    <property type="term" value="P:FtsZ-dependent cytokinesis"/>
    <property type="evidence" value="ECO:0007669"/>
    <property type="project" value="UniProtKB-UniRule"/>
</dbReference>
<feature type="transmembrane region" description="Helical" evidence="16">
    <location>
        <begin position="123"/>
        <end position="139"/>
    </location>
</feature>
<comment type="catalytic activity">
    <reaction evidence="15 16">
        <text>[GlcNAc-(1-&gt;4)-Mur2Ac(oyl-L-Ala-gamma-D-Glu-L-Lys-D-Ala-D-Ala)](n)-di-trans,octa-cis-undecaprenyl diphosphate + beta-D-GlcNAc-(1-&gt;4)-Mur2Ac(oyl-L-Ala-gamma-D-Glu-L-Lys-D-Ala-D-Ala)-di-trans,octa-cis-undecaprenyl diphosphate = [GlcNAc-(1-&gt;4)-Mur2Ac(oyl-L-Ala-gamma-D-Glu-L-Lys-D-Ala-D-Ala)](n+1)-di-trans,octa-cis-undecaprenyl diphosphate + di-trans,octa-cis-undecaprenyl diphosphate + H(+)</text>
        <dbReference type="Rhea" id="RHEA:23708"/>
        <dbReference type="Rhea" id="RHEA-COMP:9602"/>
        <dbReference type="Rhea" id="RHEA-COMP:9603"/>
        <dbReference type="ChEBI" id="CHEBI:15378"/>
        <dbReference type="ChEBI" id="CHEBI:58405"/>
        <dbReference type="ChEBI" id="CHEBI:60033"/>
        <dbReference type="ChEBI" id="CHEBI:78435"/>
        <dbReference type="EC" id="2.4.99.28"/>
    </reaction>
</comment>
<dbReference type="GO" id="GO:0009252">
    <property type="term" value="P:peptidoglycan biosynthetic process"/>
    <property type="evidence" value="ECO:0007669"/>
    <property type="project" value="UniProtKB-UniRule"/>
</dbReference>
<evidence type="ECO:0000256" key="10">
    <source>
        <dbReference type="ARBA" id="ARBA00022989"/>
    </source>
</evidence>
<keyword evidence="4 16" id="KW-0132">Cell division</keyword>
<proteinExistence type="inferred from homology"/>
<evidence type="ECO:0000256" key="14">
    <source>
        <dbReference type="ARBA" id="ARBA00038053"/>
    </source>
</evidence>
<keyword evidence="16" id="KW-0997">Cell inner membrane</keyword>
<dbReference type="GO" id="GO:0008955">
    <property type="term" value="F:peptidoglycan glycosyltransferase activity"/>
    <property type="evidence" value="ECO:0007669"/>
    <property type="project" value="UniProtKB-UniRule"/>
</dbReference>
<keyword evidence="11 16" id="KW-0472">Membrane</keyword>
<evidence type="ECO:0000256" key="13">
    <source>
        <dbReference type="ARBA" id="ARBA00023316"/>
    </source>
</evidence>
<organism evidence="17 18">
    <name type="scientific">Acidiferrobacter thiooxydans</name>
    <dbReference type="NCBI Taxonomy" id="163359"/>
    <lineage>
        <taxon>Bacteria</taxon>
        <taxon>Pseudomonadati</taxon>
        <taxon>Pseudomonadota</taxon>
        <taxon>Gammaproteobacteria</taxon>
        <taxon>Acidiferrobacterales</taxon>
        <taxon>Acidiferrobacteraceae</taxon>
        <taxon>Acidiferrobacter</taxon>
    </lineage>
</organism>
<dbReference type="PANTHER" id="PTHR30474:SF2">
    <property type="entry name" value="PEPTIDOGLYCAN GLYCOSYLTRANSFERASE FTSW-RELATED"/>
    <property type="match status" value="1"/>
</dbReference>
<feature type="transmembrane region" description="Helical" evidence="16">
    <location>
        <begin position="272"/>
        <end position="301"/>
    </location>
</feature>
<evidence type="ECO:0000256" key="2">
    <source>
        <dbReference type="ARBA" id="ARBA00004752"/>
    </source>
</evidence>
<evidence type="ECO:0000256" key="15">
    <source>
        <dbReference type="ARBA" id="ARBA00049902"/>
    </source>
</evidence>
<evidence type="ECO:0000256" key="3">
    <source>
        <dbReference type="ARBA" id="ARBA00022475"/>
    </source>
</evidence>
<evidence type="ECO:0000256" key="4">
    <source>
        <dbReference type="ARBA" id="ARBA00022618"/>
    </source>
</evidence>
<comment type="similarity">
    <text evidence="14 16">Belongs to the SEDS family. FtsW subfamily.</text>
</comment>
<dbReference type="InterPro" id="IPR001182">
    <property type="entry name" value="FtsW/RodA"/>
</dbReference>
<evidence type="ECO:0000313" key="17">
    <source>
        <dbReference type="EMBL" id="RCN56644.1"/>
    </source>
</evidence>
<dbReference type="PROSITE" id="PS00428">
    <property type="entry name" value="FTSW_RODA_SPOVE"/>
    <property type="match status" value="1"/>
</dbReference>
<keyword evidence="5 16" id="KW-0328">Glycosyltransferase</keyword>
<evidence type="ECO:0000256" key="5">
    <source>
        <dbReference type="ARBA" id="ARBA00022676"/>
    </source>
</evidence>